<protein>
    <submittedName>
        <fullName evidence="2">Uncharacterized protein</fullName>
    </submittedName>
</protein>
<dbReference type="AlphaFoldDB" id="A0A8H4QKL6"/>
<dbReference type="Gene3D" id="3.40.50.10540">
    <property type="entry name" value="Crotonobetainyl-coa:carnitine coa-transferase, domain 1"/>
    <property type="match status" value="1"/>
</dbReference>
<keyword evidence="3" id="KW-1185">Reference proteome</keyword>
<evidence type="ECO:0000313" key="3">
    <source>
        <dbReference type="Proteomes" id="UP000566819"/>
    </source>
</evidence>
<name>A0A8H4QKL6_9HELO</name>
<proteinExistence type="inferred from homology"/>
<dbReference type="Proteomes" id="UP000566819">
    <property type="component" value="Unassembled WGS sequence"/>
</dbReference>
<dbReference type="PANTHER" id="PTHR48229:SF2">
    <property type="entry name" value="CAIB_BAIF FAMILY PROTEIN"/>
    <property type="match status" value="1"/>
</dbReference>
<comment type="caution">
    <text evidence="2">The sequence shown here is derived from an EMBL/GenBank/DDBJ whole genome shotgun (WGS) entry which is preliminary data.</text>
</comment>
<comment type="similarity">
    <text evidence="1">Belongs to the CoA-transferase III family.</text>
</comment>
<dbReference type="InterPro" id="IPR052985">
    <property type="entry name" value="CoA-trans_III_biosynth/detox"/>
</dbReference>
<reference evidence="2 3" key="1">
    <citation type="submission" date="2020-03" db="EMBL/GenBank/DDBJ databases">
        <title>Draft Genome Sequence of Cudoniella acicularis.</title>
        <authorList>
            <person name="Buettner E."/>
            <person name="Kellner H."/>
        </authorList>
    </citation>
    <scope>NUCLEOTIDE SEQUENCE [LARGE SCALE GENOMIC DNA]</scope>
    <source>
        <strain evidence="2 3">DSM 108380</strain>
    </source>
</reference>
<accession>A0A8H4QKL6</accession>
<dbReference type="InterPro" id="IPR003673">
    <property type="entry name" value="CoA-Trfase_fam_III"/>
</dbReference>
<dbReference type="PANTHER" id="PTHR48229">
    <property type="entry name" value="CAIB/BAIF FAMILY ENZYME (AFU_ORTHOLOGUE AFUA_1G05360)-RELATED"/>
    <property type="match status" value="1"/>
</dbReference>
<dbReference type="InterPro" id="IPR023606">
    <property type="entry name" value="CoA-Trfase_III_dom_1_sf"/>
</dbReference>
<evidence type="ECO:0000256" key="1">
    <source>
        <dbReference type="ARBA" id="ARBA00008383"/>
    </source>
</evidence>
<dbReference type="SUPFAM" id="SSF89796">
    <property type="entry name" value="CoA-transferase family III (CaiB/BaiF)"/>
    <property type="match status" value="2"/>
</dbReference>
<dbReference type="OrthoDB" id="2308815at2759"/>
<organism evidence="2 3">
    <name type="scientific">Cudoniella acicularis</name>
    <dbReference type="NCBI Taxonomy" id="354080"/>
    <lineage>
        <taxon>Eukaryota</taxon>
        <taxon>Fungi</taxon>
        <taxon>Dikarya</taxon>
        <taxon>Ascomycota</taxon>
        <taxon>Pezizomycotina</taxon>
        <taxon>Leotiomycetes</taxon>
        <taxon>Helotiales</taxon>
        <taxon>Tricladiaceae</taxon>
        <taxon>Cudoniella</taxon>
    </lineage>
</organism>
<gene>
    <name evidence="2" type="ORF">G7Y89_g15529</name>
</gene>
<dbReference type="GO" id="GO:0003824">
    <property type="term" value="F:catalytic activity"/>
    <property type="evidence" value="ECO:0007669"/>
    <property type="project" value="InterPro"/>
</dbReference>
<sequence>MGSIPEGIDSKGTNNISGGMDYSVPAEASEVFKKGILFNPLISKYLPQEIYRISSHTHFTGSDAPSLPVNWRLAEATSSLKALEATLVNVLLKRKYGLEPQPVTINTDQASLFIISTLLWTIDPGPGGENISANSVRLANPKLAQYFPSCDIHRMNSSLYRNLTTNIYKCADGRYFHIHGSLNPDGTLDNIGMPHDMDATIYEEGKKPFVEAFSKISSEDMQKRTDETKEAGTICYTTKEFRASEHGRANAHVGLWEIHKKQYSSQPPSWWPDSPDTGPSRPLAGLKVVDLTRIIAAPCITRSLAELGASVMRCTSPHLPDVASLLVDLNWGKWNCSIDLRKPEDQEKLRVLIREADVVVQGYRPGVLDKYGFAQDDIIQLCKSRPRGIIYARENCYGWYGPWSNRSGWQQIADANTGLSHSFGQAMGHDGPVTPIFPHSDYCTGIAGSCAIIIALLQRAEAGGSYCIDLALNYYSTWLINSVGTYPMPIWNELRAEHGKPVYQYWHNNGITAPEVLKSLRGGPGGKRLFRPEFFEDRAASGTLGDKKIRVVRAIADWGATVKLGFSVGTRGNGVDVAVWPQDLSVENVV</sequence>
<dbReference type="Pfam" id="PF02515">
    <property type="entry name" value="CoA_transf_3"/>
    <property type="match status" value="1"/>
</dbReference>
<dbReference type="EMBL" id="JAAMPI010002471">
    <property type="protein sequence ID" value="KAF4612845.1"/>
    <property type="molecule type" value="Genomic_DNA"/>
</dbReference>
<evidence type="ECO:0000313" key="2">
    <source>
        <dbReference type="EMBL" id="KAF4612845.1"/>
    </source>
</evidence>